<dbReference type="Pfam" id="PF00542">
    <property type="entry name" value="Ribosomal_L12"/>
    <property type="match status" value="1"/>
</dbReference>
<dbReference type="STRING" id="1797995.A2242_02955"/>
<name>A0A1F5SK14_9BACT</name>
<evidence type="ECO:0000313" key="7">
    <source>
        <dbReference type="EMBL" id="OGF27035.1"/>
    </source>
</evidence>
<proteinExistence type="inferred from homology"/>
<comment type="caution">
    <text evidence="7">The sequence shown here is derived from an EMBL/GenBank/DDBJ whole genome shotgun (WGS) entry which is preliminary data.</text>
</comment>
<comment type="subunit">
    <text evidence="4">Homodimer. Part of the ribosomal stalk of the 50S ribosomal subunit. Forms a multimeric L10(L12)X complex, where L10 forms an elongated spine to which 2 to 4 L12 dimers bind in a sequential fashion. Binds GTP-bound translation factors.</text>
</comment>
<dbReference type="CDD" id="cd00387">
    <property type="entry name" value="Ribosomal_L7_L12"/>
    <property type="match status" value="1"/>
</dbReference>
<accession>A0A1F5SK14</accession>
<dbReference type="GO" id="GO:0006412">
    <property type="term" value="P:translation"/>
    <property type="evidence" value="ECO:0007669"/>
    <property type="project" value="UniProtKB-UniRule"/>
</dbReference>
<comment type="similarity">
    <text evidence="1 4">Belongs to the bacterial ribosomal protein bL12 family.</text>
</comment>
<dbReference type="EMBL" id="MFGC01000029">
    <property type="protein sequence ID" value="OGF27035.1"/>
    <property type="molecule type" value="Genomic_DNA"/>
</dbReference>
<evidence type="ECO:0000259" key="5">
    <source>
        <dbReference type="Pfam" id="PF00542"/>
    </source>
</evidence>
<dbReference type="InterPro" id="IPR008932">
    <property type="entry name" value="Ribosomal_bL12_oligo"/>
</dbReference>
<sequence length="111" mass="11531">MSVLDLAELVKILEEKFGVSAAAPAMMMAAAPGAGAEVAEEKFEFDVELTGAGGNKIAVIKVVKEITGLGLKEAKDMVDGAPKVIKTGVKKEDAEAMKKKIEEAGGQVTLK</sequence>
<reference evidence="7 8" key="1">
    <citation type="journal article" date="2016" name="Nat. Commun.">
        <title>Thousands of microbial genomes shed light on interconnected biogeochemical processes in an aquifer system.</title>
        <authorList>
            <person name="Anantharaman K."/>
            <person name="Brown C.T."/>
            <person name="Hug L.A."/>
            <person name="Sharon I."/>
            <person name="Castelle C.J."/>
            <person name="Probst A.J."/>
            <person name="Thomas B.C."/>
            <person name="Singh A."/>
            <person name="Wilkins M.J."/>
            <person name="Karaoz U."/>
            <person name="Brodie E.L."/>
            <person name="Williams K.H."/>
            <person name="Hubbard S.S."/>
            <person name="Banfield J.F."/>
        </authorList>
    </citation>
    <scope>NUCLEOTIDE SEQUENCE [LARGE SCALE GENOMIC DNA]</scope>
</reference>
<dbReference type="Gene3D" id="3.30.1390.10">
    <property type="match status" value="1"/>
</dbReference>
<dbReference type="NCBIfam" id="TIGR00855">
    <property type="entry name" value="L12"/>
    <property type="match status" value="1"/>
</dbReference>
<dbReference type="GO" id="GO:0022625">
    <property type="term" value="C:cytosolic large ribosomal subunit"/>
    <property type="evidence" value="ECO:0007669"/>
    <property type="project" value="TreeGrafter"/>
</dbReference>
<dbReference type="GO" id="GO:0003735">
    <property type="term" value="F:structural constituent of ribosome"/>
    <property type="evidence" value="ECO:0007669"/>
    <property type="project" value="InterPro"/>
</dbReference>
<dbReference type="Gene3D" id="1.20.5.710">
    <property type="entry name" value="Single helix bin"/>
    <property type="match status" value="1"/>
</dbReference>
<protein>
    <recommendedName>
        <fullName evidence="4">Large ribosomal subunit protein bL12</fullName>
    </recommendedName>
</protein>
<dbReference type="PANTHER" id="PTHR45987">
    <property type="entry name" value="39S RIBOSOMAL PROTEIN L12"/>
    <property type="match status" value="1"/>
</dbReference>
<evidence type="ECO:0000313" key="8">
    <source>
        <dbReference type="Proteomes" id="UP000178925"/>
    </source>
</evidence>
<evidence type="ECO:0000259" key="6">
    <source>
        <dbReference type="Pfam" id="PF16320"/>
    </source>
</evidence>
<dbReference type="HAMAP" id="MF_00368">
    <property type="entry name" value="Ribosomal_bL12"/>
    <property type="match status" value="1"/>
</dbReference>
<feature type="domain" description="Large ribosomal subunit protein bL12 C-terminal" evidence="5">
    <location>
        <begin position="45"/>
        <end position="111"/>
    </location>
</feature>
<dbReference type="InterPro" id="IPR013823">
    <property type="entry name" value="Ribosomal_bL12_C"/>
</dbReference>
<feature type="domain" description="Large ribosomal subunit protein bL12 oligomerization" evidence="6">
    <location>
        <begin position="1"/>
        <end position="36"/>
    </location>
</feature>
<dbReference type="Pfam" id="PF16320">
    <property type="entry name" value="Ribosomal_L12_N"/>
    <property type="match status" value="1"/>
</dbReference>
<dbReference type="InterPro" id="IPR014719">
    <property type="entry name" value="Ribosomal_bL12_C/ClpS-like"/>
</dbReference>
<dbReference type="InterPro" id="IPR036235">
    <property type="entry name" value="Ribosomal_bL12_oligo_N_sf"/>
</dbReference>
<gene>
    <name evidence="4" type="primary">rplL</name>
    <name evidence="7" type="ORF">A2242_02955</name>
</gene>
<dbReference type="GO" id="GO:0003729">
    <property type="term" value="F:mRNA binding"/>
    <property type="evidence" value="ECO:0007669"/>
    <property type="project" value="TreeGrafter"/>
</dbReference>
<dbReference type="InterPro" id="IPR000206">
    <property type="entry name" value="Ribosomal_bL12"/>
</dbReference>
<organism evidence="7 8">
    <name type="scientific">Candidatus Falkowbacteria bacterium RIFOXYA2_FULL_47_9</name>
    <dbReference type="NCBI Taxonomy" id="1797995"/>
    <lineage>
        <taxon>Bacteria</taxon>
        <taxon>Candidatus Falkowiibacteriota</taxon>
    </lineage>
</organism>
<dbReference type="SUPFAM" id="SSF48300">
    <property type="entry name" value="Ribosomal protein L7/12, oligomerisation (N-terminal) domain"/>
    <property type="match status" value="1"/>
</dbReference>
<evidence type="ECO:0000256" key="3">
    <source>
        <dbReference type="ARBA" id="ARBA00023274"/>
    </source>
</evidence>
<dbReference type="PANTHER" id="PTHR45987:SF4">
    <property type="entry name" value="LARGE RIBOSOMAL SUBUNIT PROTEIN BL12M"/>
    <property type="match status" value="1"/>
</dbReference>
<comment type="function">
    <text evidence="4">Forms part of the ribosomal stalk which helps the ribosome interact with GTP-bound translation factors. Is thus essential for accurate translation.</text>
</comment>
<keyword evidence="3 4" id="KW-0687">Ribonucleoprotein</keyword>
<dbReference type="AlphaFoldDB" id="A0A1F5SK14"/>
<evidence type="ECO:0000256" key="1">
    <source>
        <dbReference type="ARBA" id="ARBA00007197"/>
    </source>
</evidence>
<dbReference type="FunFam" id="3.30.1390.10:FF:000001">
    <property type="entry name" value="50S ribosomal protein L7/L12"/>
    <property type="match status" value="1"/>
</dbReference>
<evidence type="ECO:0000256" key="4">
    <source>
        <dbReference type="HAMAP-Rule" id="MF_00368"/>
    </source>
</evidence>
<evidence type="ECO:0000256" key="2">
    <source>
        <dbReference type="ARBA" id="ARBA00022980"/>
    </source>
</evidence>
<keyword evidence="2 4" id="KW-0689">Ribosomal protein</keyword>
<dbReference type="Proteomes" id="UP000178925">
    <property type="component" value="Unassembled WGS sequence"/>
</dbReference>
<dbReference type="SUPFAM" id="SSF54736">
    <property type="entry name" value="ClpS-like"/>
    <property type="match status" value="1"/>
</dbReference>